<dbReference type="EMBL" id="GBXM01057589">
    <property type="protein sequence ID" value="JAH50988.1"/>
    <property type="molecule type" value="Transcribed_RNA"/>
</dbReference>
<dbReference type="EMBL" id="GBXM01052388">
    <property type="protein sequence ID" value="JAH56189.1"/>
    <property type="molecule type" value="Transcribed_RNA"/>
</dbReference>
<organism evidence="1">
    <name type="scientific">Anguilla anguilla</name>
    <name type="common">European freshwater eel</name>
    <name type="synonym">Muraena anguilla</name>
    <dbReference type="NCBI Taxonomy" id="7936"/>
    <lineage>
        <taxon>Eukaryota</taxon>
        <taxon>Metazoa</taxon>
        <taxon>Chordata</taxon>
        <taxon>Craniata</taxon>
        <taxon>Vertebrata</taxon>
        <taxon>Euteleostomi</taxon>
        <taxon>Actinopterygii</taxon>
        <taxon>Neopterygii</taxon>
        <taxon>Teleostei</taxon>
        <taxon>Anguilliformes</taxon>
        <taxon>Anguillidae</taxon>
        <taxon>Anguilla</taxon>
    </lineage>
</organism>
<proteinExistence type="predicted"/>
<evidence type="ECO:0000313" key="1">
    <source>
        <dbReference type="EMBL" id="JAH50988.1"/>
    </source>
</evidence>
<sequence>MDGVQGHTDTHTPPDSECPLQLRKPLPCLCALPRITWLDG</sequence>
<protein>
    <submittedName>
        <fullName evidence="1">Uncharacterized protein</fullName>
    </submittedName>
</protein>
<reference evidence="1" key="2">
    <citation type="journal article" date="2015" name="Fish Shellfish Immunol.">
        <title>Early steps in the European eel (Anguilla anguilla)-Vibrio vulnificus interaction in the gills: Role of the RtxA13 toxin.</title>
        <authorList>
            <person name="Callol A."/>
            <person name="Pajuelo D."/>
            <person name="Ebbesson L."/>
            <person name="Teles M."/>
            <person name="MacKenzie S."/>
            <person name="Amaro C."/>
        </authorList>
    </citation>
    <scope>NUCLEOTIDE SEQUENCE</scope>
</reference>
<accession>A0A0E9TE32</accession>
<dbReference type="AlphaFoldDB" id="A0A0E9TE32"/>
<reference evidence="1" key="1">
    <citation type="submission" date="2014-11" db="EMBL/GenBank/DDBJ databases">
        <authorList>
            <person name="Amaro Gonzalez C."/>
        </authorList>
    </citation>
    <scope>NUCLEOTIDE SEQUENCE</scope>
</reference>
<dbReference type="EMBL" id="GBXM01058065">
    <property type="protein sequence ID" value="JAH50512.1"/>
    <property type="molecule type" value="Transcribed_RNA"/>
</dbReference>
<name>A0A0E9TE32_ANGAN</name>